<dbReference type="EMBL" id="NRRE01000020">
    <property type="protein sequence ID" value="MBK1696857.1"/>
    <property type="molecule type" value="Genomic_DNA"/>
</dbReference>
<evidence type="ECO:0000256" key="1">
    <source>
        <dbReference type="SAM" id="MobiDB-lite"/>
    </source>
</evidence>
<dbReference type="AlphaFoldDB" id="A0A934QHM2"/>
<accession>A0A934QHM2</accession>
<evidence type="ECO:0000313" key="3">
    <source>
        <dbReference type="Proteomes" id="UP000778970"/>
    </source>
</evidence>
<reference evidence="2" key="2">
    <citation type="journal article" date="2020" name="Microorganisms">
        <title>Osmotic Adaptation and Compatible Solute Biosynthesis of Phototrophic Bacteria as Revealed from Genome Analyses.</title>
        <authorList>
            <person name="Imhoff J.F."/>
            <person name="Rahn T."/>
            <person name="Kunzel S."/>
            <person name="Keller A."/>
            <person name="Neulinger S.C."/>
        </authorList>
    </citation>
    <scope>NUCLEOTIDE SEQUENCE</scope>
    <source>
        <strain evidence="2">DSM 9154</strain>
    </source>
</reference>
<reference evidence="2" key="1">
    <citation type="submission" date="2017-08" db="EMBL/GenBank/DDBJ databases">
        <authorList>
            <person name="Imhoff J.F."/>
            <person name="Rahn T."/>
            <person name="Kuenzel S."/>
            <person name="Neulinger S.C."/>
        </authorList>
    </citation>
    <scope>NUCLEOTIDE SEQUENCE</scope>
    <source>
        <strain evidence="2">DSM 9154</strain>
    </source>
</reference>
<feature type="compositionally biased region" description="Polar residues" evidence="1">
    <location>
        <begin position="1"/>
        <end position="11"/>
    </location>
</feature>
<protein>
    <submittedName>
        <fullName evidence="2">Uncharacterized protein</fullName>
    </submittedName>
</protein>
<comment type="caution">
    <text evidence="2">The sequence shown here is derived from an EMBL/GenBank/DDBJ whole genome shotgun (WGS) entry which is preliminary data.</text>
</comment>
<gene>
    <name evidence="2" type="ORF">CKO21_06320</name>
</gene>
<evidence type="ECO:0000313" key="2">
    <source>
        <dbReference type="EMBL" id="MBK1696857.1"/>
    </source>
</evidence>
<sequence length="79" mass="8575">MGSAKMTTRTAITRDHLKQSSHTGAFKRLRNSLAGGKRFERRTTAARQTNTVLHDVAFGGTVGSAVDNVLRTMATSRRG</sequence>
<name>A0A934QHM2_9PROT</name>
<dbReference type="Proteomes" id="UP000778970">
    <property type="component" value="Unassembled WGS sequence"/>
</dbReference>
<organism evidence="2 3">
    <name type="scientific">Rhodovibrio salinarum</name>
    <dbReference type="NCBI Taxonomy" id="1087"/>
    <lineage>
        <taxon>Bacteria</taxon>
        <taxon>Pseudomonadati</taxon>
        <taxon>Pseudomonadota</taxon>
        <taxon>Alphaproteobacteria</taxon>
        <taxon>Rhodospirillales</taxon>
        <taxon>Rhodovibrionaceae</taxon>
        <taxon>Rhodovibrio</taxon>
    </lineage>
</organism>
<keyword evidence="3" id="KW-1185">Reference proteome</keyword>
<feature type="region of interest" description="Disordered" evidence="1">
    <location>
        <begin position="1"/>
        <end position="29"/>
    </location>
</feature>
<proteinExistence type="predicted"/>